<feature type="transmembrane region" description="Helical" evidence="3">
    <location>
        <begin position="71"/>
        <end position="90"/>
    </location>
</feature>
<keyword evidence="3" id="KW-0472">Membrane</keyword>
<dbReference type="Proteomes" id="UP000185687">
    <property type="component" value="Unassembled WGS sequence"/>
</dbReference>
<protein>
    <submittedName>
        <fullName evidence="5">Uncharacterized protein</fullName>
    </submittedName>
</protein>
<dbReference type="EMBL" id="FTNP01000008">
    <property type="protein sequence ID" value="SIS05032.1"/>
    <property type="molecule type" value="Genomic_DNA"/>
</dbReference>
<gene>
    <name evidence="4" type="ORF">BB347_17675</name>
    <name evidence="5" type="ORF">SAMN05421809_3542</name>
</gene>
<keyword evidence="6" id="KW-1185">Reference proteome</keyword>
<evidence type="ECO:0000313" key="7">
    <source>
        <dbReference type="Proteomes" id="UP000187321"/>
    </source>
</evidence>
<keyword evidence="3" id="KW-1133">Transmembrane helix</keyword>
<reference evidence="4 7" key="1">
    <citation type="submission" date="2017-01" db="EMBL/GenBank/DDBJ databases">
        <title>Complete genome sequence of Haloterrigena daqingensis type strain (JX313T).</title>
        <authorList>
            <person name="Shuang W."/>
        </authorList>
    </citation>
    <scope>NUCLEOTIDE SEQUENCE [LARGE SCALE GENOMIC DNA]</scope>
    <source>
        <strain evidence="7">JX313</strain>
        <strain evidence="4">JX313T</strain>
        <plasmid evidence="7">Plasmid unnamed2</plasmid>
        <plasmid evidence="4">unnamed2</plasmid>
    </source>
</reference>
<proteinExistence type="predicted"/>
<evidence type="ECO:0000256" key="2">
    <source>
        <dbReference type="SAM" id="MobiDB-lite"/>
    </source>
</evidence>
<dbReference type="Proteomes" id="UP000187321">
    <property type="component" value="Plasmid unnamed2"/>
</dbReference>
<dbReference type="RefSeq" id="WP_076583930.1">
    <property type="nucleotide sequence ID" value="NZ_CP019329.1"/>
</dbReference>
<evidence type="ECO:0000313" key="5">
    <source>
        <dbReference type="EMBL" id="SIS05032.1"/>
    </source>
</evidence>
<feature type="transmembrane region" description="Helical" evidence="3">
    <location>
        <begin position="102"/>
        <end position="121"/>
    </location>
</feature>
<dbReference type="EMBL" id="CP019329">
    <property type="protein sequence ID" value="APX98537.1"/>
    <property type="molecule type" value="Genomic_DNA"/>
</dbReference>
<dbReference type="KEGG" id="hda:BB347_17675"/>
<evidence type="ECO:0000256" key="3">
    <source>
        <dbReference type="SAM" id="Phobius"/>
    </source>
</evidence>
<dbReference type="OrthoDB" id="194972at2157"/>
<name>A0A1N7FXI0_9EURY</name>
<keyword evidence="1" id="KW-0175">Coiled coil</keyword>
<feature type="transmembrane region" description="Helical" evidence="3">
    <location>
        <begin position="6"/>
        <end position="25"/>
    </location>
</feature>
<accession>A0A1N7FXI0</accession>
<dbReference type="AlphaFoldDB" id="A0A1N7FXI0"/>
<feature type="region of interest" description="Disordered" evidence="2">
    <location>
        <begin position="298"/>
        <end position="332"/>
    </location>
</feature>
<feature type="compositionally biased region" description="Basic and acidic residues" evidence="2">
    <location>
        <begin position="298"/>
        <end position="323"/>
    </location>
</feature>
<keyword evidence="3" id="KW-0812">Transmembrane</keyword>
<evidence type="ECO:0000313" key="6">
    <source>
        <dbReference type="Proteomes" id="UP000185687"/>
    </source>
</evidence>
<geneLocation type="plasmid" evidence="4">
    <name>unnamed2</name>
</geneLocation>
<keyword evidence="4" id="KW-0614">Plasmid</keyword>
<organism evidence="5 6">
    <name type="scientific">Natronorubrum daqingense</name>
    <dbReference type="NCBI Taxonomy" id="588898"/>
    <lineage>
        <taxon>Archaea</taxon>
        <taxon>Methanobacteriati</taxon>
        <taxon>Methanobacteriota</taxon>
        <taxon>Stenosarchaea group</taxon>
        <taxon>Halobacteria</taxon>
        <taxon>Halobacteriales</taxon>
        <taxon>Natrialbaceae</taxon>
        <taxon>Natronorubrum</taxon>
    </lineage>
</organism>
<evidence type="ECO:0000256" key="1">
    <source>
        <dbReference type="SAM" id="Coils"/>
    </source>
</evidence>
<feature type="coiled-coil region" evidence="1">
    <location>
        <begin position="244"/>
        <end position="278"/>
    </location>
</feature>
<dbReference type="GeneID" id="30957812"/>
<evidence type="ECO:0000313" key="4">
    <source>
        <dbReference type="EMBL" id="APX98537.1"/>
    </source>
</evidence>
<reference evidence="5 6" key="2">
    <citation type="submission" date="2017-01" db="EMBL/GenBank/DDBJ databases">
        <authorList>
            <person name="Mah S.A."/>
            <person name="Swanson W.J."/>
            <person name="Moy G.W."/>
            <person name="Vacquier V.D."/>
        </authorList>
    </citation>
    <scope>NUCLEOTIDE SEQUENCE [LARGE SCALE GENOMIC DNA]</scope>
    <source>
        <strain evidence="5 6">CGMCC 1.8909</strain>
    </source>
</reference>
<sequence>MVDLQSAAIGGVVFLVLLFGLYFVVMKTTSLGDDERDSEDTEERLEMTNRERHRRVGFRHRVTRQTPMTQAFMGAILVFLVYLGIASYQIAATGRPTEAAYAGYLEQAVFGMVCVGGGVWFKAKQDRKAGELQIMKEQDEGNSRQTITFDRRLTRETGDGARIVAELKGRQVFGLFWRPRLIADDPKRRDSDYRLPDDIVTYEVPNDDSAVWDEVTGEVTIRAKKVDEVNNPNRPVDYEIVPSERKSKSEIQDLKNDVNELEEELKGEKITNAILSENLSEVEEILTNEEYNALKRVTESREALRQDEPRHQYRDDRDDSDRRGRPRAASSD</sequence>